<dbReference type="SUPFAM" id="SSF69593">
    <property type="entry name" value="Glycerol-3-phosphate (1)-acyltransferase"/>
    <property type="match status" value="1"/>
</dbReference>
<gene>
    <name evidence="2" type="ORF">GCM10025782_02320</name>
</gene>
<accession>A0ABP8XP41</accession>
<sequence>MLAAVPAPEATTRSVAPGVEELLSAGIAAVRAAAQAAGISAEDAERHLASMLSFLRRRLTGDYSVDEFGFDEDFTRHFYLPVLRPLYRSWFRVEVRGIENIPATGGGLVVANHSGTIAMDSLMTQVAVHDEHPAHRHLRMLGADLVFQTPVVGQIARKSGSTLAANPDAERLLSNGELCGVWPEGFKGVGKPFSERYKLQRFGRGGFVSAALRTGAPIIPCSIVGAEEIYPIIGNMKTVARLMGAPYAPITPTWPLLGPLGLVPLPSKWIIEFGSPVETADLGPAAADDPMLVFDLTDQVRETIQQTLYSLLMQRRSVFF</sequence>
<dbReference type="PANTHER" id="PTHR22753:SF14">
    <property type="entry name" value="MONOACYLGLYCEROL_DIACYLGLYCEROL O-ACYLTRANSFERASE"/>
    <property type="match status" value="1"/>
</dbReference>
<dbReference type="PIRSF" id="PIRSF016753">
    <property type="entry name" value="P_lipid/glycerol_ac_tran_prd"/>
    <property type="match status" value="1"/>
</dbReference>
<evidence type="ECO:0000313" key="3">
    <source>
        <dbReference type="Proteomes" id="UP001500556"/>
    </source>
</evidence>
<comment type="caution">
    <text evidence="2">The sequence shown here is derived from an EMBL/GenBank/DDBJ whole genome shotgun (WGS) entry which is preliminary data.</text>
</comment>
<dbReference type="Pfam" id="PF01553">
    <property type="entry name" value="Acyltransferase"/>
    <property type="match status" value="1"/>
</dbReference>
<organism evidence="2 3">
    <name type="scientific">Pedococcus ginsenosidimutans</name>
    <dbReference type="NCBI Taxonomy" id="490570"/>
    <lineage>
        <taxon>Bacteria</taxon>
        <taxon>Bacillati</taxon>
        <taxon>Actinomycetota</taxon>
        <taxon>Actinomycetes</taxon>
        <taxon>Micrococcales</taxon>
        <taxon>Intrasporangiaceae</taxon>
        <taxon>Pedococcus</taxon>
    </lineage>
</organism>
<feature type="domain" description="Phospholipid/glycerol acyltransferase" evidence="1">
    <location>
        <begin position="107"/>
        <end position="226"/>
    </location>
</feature>
<evidence type="ECO:0000259" key="1">
    <source>
        <dbReference type="SMART" id="SM00563"/>
    </source>
</evidence>
<dbReference type="EMBL" id="BAABLO010000001">
    <property type="protein sequence ID" value="GAA4709825.1"/>
    <property type="molecule type" value="Genomic_DNA"/>
</dbReference>
<dbReference type="InterPro" id="IPR016676">
    <property type="entry name" value="P_lipid/glycerol_AcTrfase_prd"/>
</dbReference>
<protein>
    <submittedName>
        <fullName evidence="2">Lysophospholipid acyltransferase family protein</fullName>
    </submittedName>
</protein>
<dbReference type="InterPro" id="IPR002123">
    <property type="entry name" value="Plipid/glycerol_acylTrfase"/>
</dbReference>
<dbReference type="GO" id="GO:0016746">
    <property type="term" value="F:acyltransferase activity"/>
    <property type="evidence" value="ECO:0007669"/>
    <property type="project" value="UniProtKB-KW"/>
</dbReference>
<dbReference type="Proteomes" id="UP001500556">
    <property type="component" value="Unassembled WGS sequence"/>
</dbReference>
<evidence type="ECO:0000313" key="2">
    <source>
        <dbReference type="EMBL" id="GAA4709825.1"/>
    </source>
</evidence>
<name>A0ABP8XP41_9MICO</name>
<keyword evidence="3" id="KW-1185">Reference proteome</keyword>
<dbReference type="SMART" id="SM00563">
    <property type="entry name" value="PlsC"/>
    <property type="match status" value="1"/>
</dbReference>
<reference evidence="3" key="1">
    <citation type="journal article" date="2019" name="Int. J. Syst. Evol. Microbiol.">
        <title>The Global Catalogue of Microorganisms (GCM) 10K type strain sequencing project: providing services to taxonomists for standard genome sequencing and annotation.</title>
        <authorList>
            <consortium name="The Broad Institute Genomics Platform"/>
            <consortium name="The Broad Institute Genome Sequencing Center for Infectious Disease"/>
            <person name="Wu L."/>
            <person name="Ma J."/>
        </authorList>
    </citation>
    <scope>NUCLEOTIDE SEQUENCE [LARGE SCALE GENOMIC DNA]</scope>
    <source>
        <strain evidence="3">JCM 18961</strain>
    </source>
</reference>
<proteinExistence type="predicted"/>
<keyword evidence="2" id="KW-0808">Transferase</keyword>
<dbReference type="CDD" id="cd07987">
    <property type="entry name" value="LPLAT_MGAT-like"/>
    <property type="match status" value="1"/>
</dbReference>
<dbReference type="RefSeq" id="WP_345500573.1">
    <property type="nucleotide sequence ID" value="NZ_BAABLO010000001.1"/>
</dbReference>
<keyword evidence="2" id="KW-0012">Acyltransferase</keyword>
<dbReference type="PANTHER" id="PTHR22753">
    <property type="entry name" value="TRANSMEMBRANE PROTEIN 68"/>
    <property type="match status" value="1"/>
</dbReference>